<evidence type="ECO:0008006" key="4">
    <source>
        <dbReference type="Google" id="ProtNLM"/>
    </source>
</evidence>
<organism evidence="2">
    <name type="scientific">Amphimedon queenslandica</name>
    <name type="common">Sponge</name>
    <dbReference type="NCBI Taxonomy" id="400682"/>
    <lineage>
        <taxon>Eukaryota</taxon>
        <taxon>Metazoa</taxon>
        <taxon>Porifera</taxon>
        <taxon>Demospongiae</taxon>
        <taxon>Heteroscleromorpha</taxon>
        <taxon>Haplosclerida</taxon>
        <taxon>Niphatidae</taxon>
        <taxon>Amphimedon</taxon>
    </lineage>
</organism>
<dbReference type="GO" id="GO:0071986">
    <property type="term" value="C:Ragulator complex"/>
    <property type="evidence" value="ECO:0007669"/>
    <property type="project" value="TreeGrafter"/>
</dbReference>
<protein>
    <recommendedName>
        <fullName evidence="4">Ragulator complex protein LAMTOR3</fullName>
    </recommendedName>
</protein>
<comment type="similarity">
    <text evidence="1">Belongs to the LAMTOR3 family.</text>
</comment>
<dbReference type="PANTHER" id="PTHR13378">
    <property type="entry name" value="REGULATOR COMPLEX PROTEIN LAMTOR3"/>
    <property type="match status" value="1"/>
</dbReference>
<dbReference type="EnsemblMetazoa" id="XM_003382755.3">
    <property type="protein sequence ID" value="XP_003382803.1"/>
    <property type="gene ID" value="LOC100638286"/>
</dbReference>
<dbReference type="GO" id="GO:0071230">
    <property type="term" value="P:cellular response to amino acid stimulus"/>
    <property type="evidence" value="ECO:0007669"/>
    <property type="project" value="TreeGrafter"/>
</dbReference>
<dbReference type="Gene3D" id="3.30.450.30">
    <property type="entry name" value="Dynein light chain 2a, cytoplasmic"/>
    <property type="match status" value="1"/>
</dbReference>
<sequence>MDEGLQAVLKKHLHLVDGLRCISVSDRDGVQIVEVHTDHFPTGVIKPIFMGTFAIASEQASKLGVGKNTSIISYYSGYQVIQFNYLPFVLTFIADSKSNTGMLYSLEEDLRDPIGHLQAAVSVP</sequence>
<evidence type="ECO:0000256" key="1">
    <source>
        <dbReference type="ARBA" id="ARBA00005356"/>
    </source>
</evidence>
<dbReference type="FunCoup" id="A0A1X7VTZ0">
    <property type="interactions" value="726"/>
</dbReference>
<dbReference type="Proteomes" id="UP000007879">
    <property type="component" value="Unassembled WGS sequence"/>
</dbReference>
<keyword evidence="3" id="KW-1185">Reference proteome</keyword>
<reference evidence="2" key="2">
    <citation type="submission" date="2017-05" db="UniProtKB">
        <authorList>
            <consortium name="EnsemblMetazoa"/>
        </authorList>
    </citation>
    <scope>IDENTIFICATION</scope>
</reference>
<dbReference type="FunFam" id="3.30.450.30:FF:000003">
    <property type="entry name" value="ragulator complex protein LAMTOR3 homolog"/>
    <property type="match status" value="1"/>
</dbReference>
<evidence type="ECO:0000313" key="3">
    <source>
        <dbReference type="Proteomes" id="UP000007879"/>
    </source>
</evidence>
<proteinExistence type="inferred from homology"/>
<dbReference type="eggNOG" id="ENOG502RYGZ">
    <property type="taxonomic scope" value="Eukaryota"/>
</dbReference>
<accession>A0A1X7VTZ0</accession>
<evidence type="ECO:0000313" key="2">
    <source>
        <dbReference type="EnsemblMetazoa" id="Aqu2.1.43562_001"/>
    </source>
</evidence>
<dbReference type="Pfam" id="PF08923">
    <property type="entry name" value="MAPKK1_Int"/>
    <property type="match status" value="1"/>
</dbReference>
<dbReference type="AlphaFoldDB" id="A0A1X7VTZ0"/>
<dbReference type="OMA" id="YQVIQMN"/>
<dbReference type="OrthoDB" id="343907at2759"/>
<dbReference type="PANTHER" id="PTHR13378:SF1">
    <property type="entry name" value="RAGULATOR COMPLEX PROTEIN LAMTOR3"/>
    <property type="match status" value="1"/>
</dbReference>
<dbReference type="SMART" id="SM01278">
    <property type="entry name" value="MAPKK1_Int"/>
    <property type="match status" value="1"/>
</dbReference>
<reference evidence="3" key="1">
    <citation type="journal article" date="2010" name="Nature">
        <title>The Amphimedon queenslandica genome and the evolution of animal complexity.</title>
        <authorList>
            <person name="Srivastava M."/>
            <person name="Simakov O."/>
            <person name="Chapman J."/>
            <person name="Fahey B."/>
            <person name="Gauthier M.E."/>
            <person name="Mitros T."/>
            <person name="Richards G.S."/>
            <person name="Conaco C."/>
            <person name="Dacre M."/>
            <person name="Hellsten U."/>
            <person name="Larroux C."/>
            <person name="Putnam N.H."/>
            <person name="Stanke M."/>
            <person name="Adamska M."/>
            <person name="Darling A."/>
            <person name="Degnan S.M."/>
            <person name="Oakley T.H."/>
            <person name="Plachetzki D.C."/>
            <person name="Zhai Y."/>
            <person name="Adamski M."/>
            <person name="Calcino A."/>
            <person name="Cummins S.F."/>
            <person name="Goodstein D.M."/>
            <person name="Harris C."/>
            <person name="Jackson D.J."/>
            <person name="Leys S.P."/>
            <person name="Shu S."/>
            <person name="Woodcroft B.J."/>
            <person name="Vervoort M."/>
            <person name="Kosik K.S."/>
            <person name="Manning G."/>
            <person name="Degnan B.M."/>
            <person name="Rokhsar D.S."/>
        </authorList>
    </citation>
    <scope>NUCLEOTIDE SEQUENCE [LARGE SCALE GENOMIC DNA]</scope>
</reference>
<dbReference type="EnsemblMetazoa" id="Aqu2.1.43562_001">
    <property type="protein sequence ID" value="Aqu2.1.43562_001"/>
    <property type="gene ID" value="Aqu2.1.43562"/>
</dbReference>
<dbReference type="SUPFAM" id="SSF103196">
    <property type="entry name" value="Roadblock/LC7 domain"/>
    <property type="match status" value="1"/>
</dbReference>
<dbReference type="GO" id="GO:0032008">
    <property type="term" value="P:positive regulation of TOR signaling"/>
    <property type="evidence" value="ECO:0007669"/>
    <property type="project" value="TreeGrafter"/>
</dbReference>
<name>A0A1X7VTZ0_AMPQE</name>
<dbReference type="STRING" id="400682.A0A1X7VTZ0"/>
<dbReference type="KEGG" id="aqu:100638286"/>
<gene>
    <name evidence="2" type="primary">100638286</name>
</gene>
<dbReference type="InParanoid" id="A0A1X7VTZ0"/>
<dbReference type="InterPro" id="IPR015019">
    <property type="entry name" value="LAMTOR3"/>
</dbReference>